<dbReference type="Gene3D" id="3.30.110.150">
    <property type="entry name" value="SepF-like protein"/>
    <property type="match status" value="1"/>
</dbReference>
<dbReference type="InterPro" id="IPR038594">
    <property type="entry name" value="SepF-like_sf"/>
</dbReference>
<evidence type="ECO:0000313" key="10">
    <source>
        <dbReference type="EMBL" id="CAB5051638.1"/>
    </source>
</evidence>
<keyword evidence="1" id="KW-0132">Cell division</keyword>
<dbReference type="EMBL" id="CAFBQM010000002">
    <property type="protein sequence ID" value="CAB5051638.1"/>
    <property type="molecule type" value="Genomic_DNA"/>
</dbReference>
<evidence type="ECO:0000256" key="2">
    <source>
        <dbReference type="ARBA" id="ARBA00023210"/>
    </source>
</evidence>
<dbReference type="EMBL" id="CAFBQD010000005">
    <property type="protein sequence ID" value="CAB5046649.1"/>
    <property type="molecule type" value="Genomic_DNA"/>
</dbReference>
<dbReference type="InterPro" id="IPR007561">
    <property type="entry name" value="Cell_div_SepF/SepF-rel"/>
</dbReference>
<gene>
    <name evidence="4" type="ORF">UFOPK2627_00310</name>
    <name evidence="5" type="ORF">UFOPK2879_00127</name>
    <name evidence="6" type="ORF">UFOPK3078_00225</name>
    <name evidence="7" type="ORF">UFOPK3288_00193</name>
    <name evidence="8" type="ORF">UFOPK3990_00348</name>
    <name evidence="9" type="ORF">UFOPK4245_00408</name>
    <name evidence="10" type="ORF">UFOPK4337_00097</name>
</gene>
<evidence type="ECO:0000313" key="6">
    <source>
        <dbReference type="EMBL" id="CAB4798863.1"/>
    </source>
</evidence>
<accession>A0A6J7MNI8</accession>
<keyword evidence="2" id="KW-0717">Septation</keyword>
<name>A0A6J7MNI8_9ZZZZ</name>
<dbReference type="EMBL" id="CAFBOQ010000006">
    <property type="protein sequence ID" value="CAB4980069.1"/>
    <property type="molecule type" value="Genomic_DNA"/>
</dbReference>
<proteinExistence type="inferred from homology"/>
<dbReference type="PANTHER" id="PTHR35798">
    <property type="entry name" value="CELL DIVISION PROTEIN SEPF"/>
    <property type="match status" value="1"/>
</dbReference>
<evidence type="ECO:0000313" key="7">
    <source>
        <dbReference type="EMBL" id="CAB4853981.1"/>
    </source>
</evidence>
<dbReference type="EMBL" id="CAFBLC010000004">
    <property type="protein sequence ID" value="CAB4853981.1"/>
    <property type="molecule type" value="Genomic_DNA"/>
</dbReference>
<evidence type="ECO:0000313" key="5">
    <source>
        <dbReference type="EMBL" id="CAB4759301.1"/>
    </source>
</evidence>
<reference evidence="8" key="1">
    <citation type="submission" date="2020-05" db="EMBL/GenBank/DDBJ databases">
        <authorList>
            <person name="Chiriac C."/>
            <person name="Salcher M."/>
            <person name="Ghai R."/>
            <person name="Kavagutti S V."/>
        </authorList>
    </citation>
    <scope>NUCLEOTIDE SEQUENCE</scope>
</reference>
<dbReference type="EMBL" id="CAEZZN010000002">
    <property type="protein sequence ID" value="CAB4759301.1"/>
    <property type="molecule type" value="Genomic_DNA"/>
</dbReference>
<dbReference type="EMBL" id="CAFAAU010000004">
    <property type="protein sequence ID" value="CAB4798863.1"/>
    <property type="molecule type" value="Genomic_DNA"/>
</dbReference>
<dbReference type="Pfam" id="PF04472">
    <property type="entry name" value="SepF"/>
    <property type="match status" value="1"/>
</dbReference>
<sequence length="158" mass="17206">MANALKRVANYLGLMDDPEFDTSVVSPTSSTMGSSEVRIKARAPQSVSSVVTSSSVQDVPQLDLPVLDRIVTLHPRFYNEARTIGEHFRLGNPVIINLTDMDESEHKRLVDFASGLAFGLHGTIERVTKKVFLLSPANVSIDTEDKSAAAQASFFNQG</sequence>
<dbReference type="GO" id="GO:0000917">
    <property type="term" value="P:division septum assembly"/>
    <property type="evidence" value="ECO:0007669"/>
    <property type="project" value="UniProtKB-KW"/>
</dbReference>
<evidence type="ECO:0000313" key="4">
    <source>
        <dbReference type="EMBL" id="CAB4698064.1"/>
    </source>
</evidence>
<evidence type="ECO:0000256" key="1">
    <source>
        <dbReference type="ARBA" id="ARBA00022618"/>
    </source>
</evidence>
<evidence type="ECO:0000313" key="8">
    <source>
        <dbReference type="EMBL" id="CAB4980069.1"/>
    </source>
</evidence>
<dbReference type="EMBL" id="CAEZYA010000005">
    <property type="protein sequence ID" value="CAB4698064.1"/>
    <property type="molecule type" value="Genomic_DNA"/>
</dbReference>
<dbReference type="InterPro" id="IPR023052">
    <property type="entry name" value="Cell_div_SepF"/>
</dbReference>
<dbReference type="AlphaFoldDB" id="A0A6J7MNI8"/>
<dbReference type="HAMAP" id="MF_01197">
    <property type="entry name" value="SepF"/>
    <property type="match status" value="1"/>
</dbReference>
<dbReference type="PANTHER" id="PTHR35798:SF1">
    <property type="entry name" value="CELL DIVISION PROTEIN SEPF"/>
    <property type="match status" value="1"/>
</dbReference>
<keyword evidence="3" id="KW-0131">Cell cycle</keyword>
<evidence type="ECO:0000313" key="9">
    <source>
        <dbReference type="EMBL" id="CAB5046649.1"/>
    </source>
</evidence>
<protein>
    <submittedName>
        <fullName evidence="8">Unannotated protein</fullName>
    </submittedName>
</protein>
<evidence type="ECO:0000256" key="3">
    <source>
        <dbReference type="ARBA" id="ARBA00023306"/>
    </source>
</evidence>
<organism evidence="8">
    <name type="scientific">freshwater metagenome</name>
    <dbReference type="NCBI Taxonomy" id="449393"/>
    <lineage>
        <taxon>unclassified sequences</taxon>
        <taxon>metagenomes</taxon>
        <taxon>ecological metagenomes</taxon>
    </lineage>
</organism>